<accession>A0A081B3H5</accession>
<comment type="caution">
    <text evidence="2">The sequence shown here is derived from an EMBL/GenBank/DDBJ whole genome shotgun (WGS) entry which is preliminary data.</text>
</comment>
<feature type="transmembrane region" description="Helical" evidence="1">
    <location>
        <begin position="25"/>
        <end position="45"/>
    </location>
</feature>
<dbReference type="EMBL" id="ANJA01000151">
    <property type="protein sequence ID" value="ETO85686.1"/>
    <property type="molecule type" value="Genomic_DNA"/>
</dbReference>
<keyword evidence="1" id="KW-0472">Membrane</keyword>
<protein>
    <submittedName>
        <fullName evidence="2">Uncharacterized protein</fullName>
    </submittedName>
</protein>
<name>A0A081B3H5_PHYNI</name>
<keyword evidence="1" id="KW-1133">Transmembrane helix</keyword>
<dbReference type="AlphaFoldDB" id="A0A081B3H5"/>
<evidence type="ECO:0000313" key="3">
    <source>
        <dbReference type="Proteomes" id="UP000028582"/>
    </source>
</evidence>
<gene>
    <name evidence="2" type="ORF">F444_00691</name>
</gene>
<evidence type="ECO:0000256" key="1">
    <source>
        <dbReference type="SAM" id="Phobius"/>
    </source>
</evidence>
<evidence type="ECO:0000313" key="2">
    <source>
        <dbReference type="EMBL" id="ETO85686.1"/>
    </source>
</evidence>
<proteinExistence type="predicted"/>
<keyword evidence="1" id="KW-0812">Transmembrane</keyword>
<sequence length="109" mass="12643">MQLWRECQFAISIAKVNQQQPKKLFSMRLTNVLCIMLGMVILIVASDAIKTANEEANDTPDLLNEERLGRGGPANGNDSTYTKTWTNFKAWLKKTLFFWRKHEARRLRN</sequence>
<reference evidence="2 3" key="1">
    <citation type="submission" date="2013-11" db="EMBL/GenBank/DDBJ databases">
        <title>The Genome Sequence of Phytophthora parasitica P1976.</title>
        <authorList>
            <consortium name="The Broad Institute Genomics Platform"/>
            <person name="Russ C."/>
            <person name="Tyler B."/>
            <person name="Panabieres F."/>
            <person name="Shan W."/>
            <person name="Tripathy S."/>
            <person name="Grunwald N."/>
            <person name="Machado M."/>
            <person name="Johnson C.S."/>
            <person name="Walker B."/>
            <person name="Young S."/>
            <person name="Zeng Q."/>
            <person name="Gargeya S."/>
            <person name="Fitzgerald M."/>
            <person name="Haas B."/>
            <person name="Abouelleil A."/>
            <person name="Allen A.W."/>
            <person name="Alvarado L."/>
            <person name="Arachchi H.M."/>
            <person name="Berlin A.M."/>
            <person name="Chapman S.B."/>
            <person name="Gainer-Dewar J."/>
            <person name="Goldberg J."/>
            <person name="Griggs A."/>
            <person name="Gujja S."/>
            <person name="Hansen M."/>
            <person name="Howarth C."/>
            <person name="Imamovic A."/>
            <person name="Ireland A."/>
            <person name="Larimer J."/>
            <person name="McCowan C."/>
            <person name="Murphy C."/>
            <person name="Pearson M."/>
            <person name="Poon T.W."/>
            <person name="Priest M."/>
            <person name="Roberts A."/>
            <person name="Saif S."/>
            <person name="Shea T."/>
            <person name="Sisk P."/>
            <person name="Sykes S."/>
            <person name="Wortman J."/>
            <person name="Nusbaum C."/>
            <person name="Birren B."/>
        </authorList>
    </citation>
    <scope>NUCLEOTIDE SEQUENCE [LARGE SCALE GENOMIC DNA]</scope>
    <source>
        <strain evidence="2 3">P1976</strain>
    </source>
</reference>
<dbReference type="Proteomes" id="UP000028582">
    <property type="component" value="Unassembled WGS sequence"/>
</dbReference>
<organism evidence="2 3">
    <name type="scientific">Phytophthora nicotianae P1976</name>
    <dbReference type="NCBI Taxonomy" id="1317066"/>
    <lineage>
        <taxon>Eukaryota</taxon>
        <taxon>Sar</taxon>
        <taxon>Stramenopiles</taxon>
        <taxon>Oomycota</taxon>
        <taxon>Peronosporomycetes</taxon>
        <taxon>Peronosporales</taxon>
        <taxon>Peronosporaceae</taxon>
        <taxon>Phytophthora</taxon>
    </lineage>
</organism>